<organism evidence="5 6">
    <name type="scientific">Zophobas morio</name>
    <dbReference type="NCBI Taxonomy" id="2755281"/>
    <lineage>
        <taxon>Eukaryota</taxon>
        <taxon>Metazoa</taxon>
        <taxon>Ecdysozoa</taxon>
        <taxon>Arthropoda</taxon>
        <taxon>Hexapoda</taxon>
        <taxon>Insecta</taxon>
        <taxon>Pterygota</taxon>
        <taxon>Neoptera</taxon>
        <taxon>Endopterygota</taxon>
        <taxon>Coleoptera</taxon>
        <taxon>Polyphaga</taxon>
        <taxon>Cucujiformia</taxon>
        <taxon>Tenebrionidae</taxon>
        <taxon>Zophobas</taxon>
    </lineage>
</organism>
<feature type="repeat" description="ANK" evidence="3">
    <location>
        <begin position="1749"/>
        <end position="1777"/>
    </location>
</feature>
<dbReference type="PROSITE" id="PS50297">
    <property type="entry name" value="ANK_REP_REGION"/>
    <property type="match status" value="21"/>
</dbReference>
<feature type="repeat" description="ANK" evidence="3">
    <location>
        <begin position="1715"/>
        <end position="1747"/>
    </location>
</feature>
<feature type="repeat" description="ANK" evidence="3">
    <location>
        <begin position="1385"/>
        <end position="1417"/>
    </location>
</feature>
<dbReference type="InterPro" id="IPR051165">
    <property type="entry name" value="Multifunctional_ANK_Repeat"/>
</dbReference>
<feature type="repeat" description="ANK" evidence="3">
    <location>
        <begin position="1253"/>
        <end position="1285"/>
    </location>
</feature>
<keyword evidence="1" id="KW-0677">Repeat</keyword>
<dbReference type="Pfam" id="PF00023">
    <property type="entry name" value="Ank"/>
    <property type="match status" value="3"/>
</dbReference>
<evidence type="ECO:0000256" key="2">
    <source>
        <dbReference type="ARBA" id="ARBA00023043"/>
    </source>
</evidence>
<evidence type="ECO:0000256" key="1">
    <source>
        <dbReference type="ARBA" id="ARBA00022737"/>
    </source>
</evidence>
<proteinExistence type="predicted"/>
<evidence type="ECO:0000256" key="3">
    <source>
        <dbReference type="PROSITE-ProRule" id="PRU00023"/>
    </source>
</evidence>
<dbReference type="SMART" id="SM00248">
    <property type="entry name" value="ANK"/>
    <property type="match status" value="24"/>
</dbReference>
<accession>A0AA38IPU7</accession>
<name>A0AA38IPU7_9CUCU</name>
<gene>
    <name evidence="5" type="ORF">Zmor_009965</name>
</gene>
<dbReference type="InterPro" id="IPR002110">
    <property type="entry name" value="Ankyrin_rpt"/>
</dbReference>
<feature type="repeat" description="ANK" evidence="3">
    <location>
        <begin position="1781"/>
        <end position="1813"/>
    </location>
</feature>
<feature type="repeat" description="ANK" evidence="3">
    <location>
        <begin position="1880"/>
        <end position="1912"/>
    </location>
</feature>
<dbReference type="EMBL" id="JALNTZ010000003">
    <property type="protein sequence ID" value="KAJ3658212.1"/>
    <property type="molecule type" value="Genomic_DNA"/>
</dbReference>
<feature type="repeat" description="ANK" evidence="3">
    <location>
        <begin position="1319"/>
        <end position="1351"/>
    </location>
</feature>
<comment type="caution">
    <text evidence="5">The sequence shown here is derived from an EMBL/GenBank/DDBJ whole genome shotgun (WGS) entry which is preliminary data.</text>
</comment>
<dbReference type="Proteomes" id="UP001168821">
    <property type="component" value="Unassembled WGS sequence"/>
</dbReference>
<feature type="repeat" description="ANK" evidence="3">
    <location>
        <begin position="1352"/>
        <end position="1384"/>
    </location>
</feature>
<feature type="repeat" description="ANK" evidence="3">
    <location>
        <begin position="1451"/>
        <end position="1483"/>
    </location>
</feature>
<feature type="compositionally biased region" description="Polar residues" evidence="4">
    <location>
        <begin position="57"/>
        <end position="77"/>
    </location>
</feature>
<feature type="repeat" description="ANK" evidence="3">
    <location>
        <begin position="1484"/>
        <end position="1516"/>
    </location>
</feature>
<protein>
    <recommendedName>
        <fullName evidence="7">NACHT domain-containing protein</fullName>
    </recommendedName>
</protein>
<feature type="repeat" description="ANK" evidence="3">
    <location>
        <begin position="1220"/>
        <end position="1252"/>
    </location>
</feature>
<feature type="region of interest" description="Disordered" evidence="4">
    <location>
        <begin position="1"/>
        <end position="89"/>
    </location>
</feature>
<evidence type="ECO:0000313" key="5">
    <source>
        <dbReference type="EMBL" id="KAJ3658212.1"/>
    </source>
</evidence>
<evidence type="ECO:0000313" key="6">
    <source>
        <dbReference type="Proteomes" id="UP001168821"/>
    </source>
</evidence>
<feature type="repeat" description="ANK" evidence="3">
    <location>
        <begin position="1615"/>
        <end position="1647"/>
    </location>
</feature>
<keyword evidence="2 3" id="KW-0040">ANK repeat</keyword>
<feature type="repeat" description="ANK" evidence="3">
    <location>
        <begin position="1683"/>
        <end position="1711"/>
    </location>
</feature>
<keyword evidence="6" id="KW-1185">Reference proteome</keyword>
<dbReference type="InterPro" id="IPR036770">
    <property type="entry name" value="Ankyrin_rpt-contain_sf"/>
</dbReference>
<dbReference type="SUPFAM" id="SSF52540">
    <property type="entry name" value="P-loop containing nucleoside triphosphate hydrolases"/>
    <property type="match status" value="1"/>
</dbReference>
<feature type="repeat" description="ANK" evidence="3">
    <location>
        <begin position="1418"/>
        <end position="1450"/>
    </location>
</feature>
<dbReference type="InterPro" id="IPR027417">
    <property type="entry name" value="P-loop_NTPase"/>
</dbReference>
<dbReference type="SUPFAM" id="SSF48403">
    <property type="entry name" value="Ankyrin repeat"/>
    <property type="match status" value="3"/>
</dbReference>
<dbReference type="PROSITE" id="PS50088">
    <property type="entry name" value="ANK_REPEAT"/>
    <property type="match status" value="21"/>
</dbReference>
<evidence type="ECO:0008006" key="7">
    <source>
        <dbReference type="Google" id="ProtNLM"/>
    </source>
</evidence>
<dbReference type="Pfam" id="PF12796">
    <property type="entry name" value="Ank_2"/>
    <property type="match status" value="7"/>
</dbReference>
<reference evidence="5" key="1">
    <citation type="journal article" date="2023" name="G3 (Bethesda)">
        <title>Whole genome assemblies of Zophobas morio and Tenebrio molitor.</title>
        <authorList>
            <person name="Kaur S."/>
            <person name="Stinson S.A."/>
            <person name="diCenzo G.C."/>
        </authorList>
    </citation>
    <scope>NUCLEOTIDE SEQUENCE</scope>
    <source>
        <strain evidence="5">QUZm001</strain>
    </source>
</reference>
<dbReference type="Gene3D" id="1.25.40.20">
    <property type="entry name" value="Ankyrin repeat-containing domain"/>
    <property type="match status" value="9"/>
</dbReference>
<feature type="repeat" description="ANK" evidence="3">
    <location>
        <begin position="1550"/>
        <end position="1582"/>
    </location>
</feature>
<dbReference type="Pfam" id="PF13637">
    <property type="entry name" value="Ank_4"/>
    <property type="match status" value="1"/>
</dbReference>
<dbReference type="PANTHER" id="PTHR24123">
    <property type="entry name" value="ANKYRIN REPEAT-CONTAINING"/>
    <property type="match status" value="1"/>
</dbReference>
<sequence>MNSRSASATRRLNRKKRQRRRKKHEQGNNSVLQKQPAEESPGSSKTQTEDSPDDNQVKTFVDNQHNPTEENMQPTETKNIDAETSKTFRKRTGTTDLGKSYEDMITANVILQLVSDSNIKDFWVSSNNENFGDFDDVVIEVETDRGTHTKAIQLKHTSRETLTKKQLLSKKGDFSISKYFNSTKNIQDKAQQFILFTNKEFNIVEETQLKLEGEEFHIELIKMSASENSAEDLGISKNINYWYKFQIIEEKWSKEDFEKIQQYKTFFERFRLYTNQERLETVTKSTMDRFTEMFCSNEEIFDAYFKLISEWSLKEGLKEKLSKKFTQRLIALRLLSPYIEPFAFGPVSDDMKILRDAIYQFDITLLQEEGTNRVKKLWGDLDKNLDFNELNKVRSRYSLCSAYIASVENLNQNLLTQLLWLMDKSPLIVKEHKNIDKAIQLCRDKKFVLLGDGECREWMEDRSVFQNLSHLESKLESYEKVLQNFSLSLQGKNVVNLKTAFEQNKAFLKHVSVNKLLEMSNGLCYIGGQKETFPNLYIDRYLSVNIIDTEYLEVVSQNTVIILNCDDNNSKQLKISRKHTLMDINDFFVSTTSKICHTPVIIMSKNKCSESDFQKVCAKIVDSKIVHYFEFLNNKDLQWVRSRGDVSELRKYKSSSHSKNESKIWSSEFSNKINLVIGDPGMGKTELTKSLKNNCCSKYWTVIMNPQDVNSLFKILQTSDYLNRFESFILNEKYPHLEQFDREFFKMCLNQNHVVYVWDALDEILTKNLDAVSDLILLLSQRGFVQWVTARQHLRSFLEKKFNVLSVSINQFSETEQEDYIRERLSSIISSDDMERTIEKIKSTFAFTKHVDILGIPLQIFMFTEIFLQNKETCLELLNNRFLLTDLYRYFIDGKFRFFFGGKVPVIGDYWEAQTAKMKQEKLKQYEKFALELIFPEEILKELNIVYPRDVNLVSEDFATVGIVTGLQNDIPQFVHASFAEYFVAFYFSRNWKKLSRDIFFDQRYNNVRFFFDILTGKNSPVHIAVLYRNFDELGSYNDEMINRKDDVGRSALHLLCSWGSRYPRLKVQERNDRYVINKYGEANGELLETREYFEALKILLTKCAISEQDLLFKITPLECCRKTESLGAELELLQSRKLPFQQSYNRNDRINILYYSAQRGYDEAIKMVIPEDVASSCKEVNFVNDSDETPLLMASRNGYATVVEYLVKCGAKINIGDYLDETPLHGASSKGHEKVVEYLVKCEAKINCSDINCETPLFAASSNGHEKVVEYLAECKADVNHANEYGKIPLHGASSKGHEKTVECLVKHRANIDHTDDNGCTPLFTASSNGHENIVQFLVKSGAGINLVDKHGQTPLFTASSNGHENIVQFLVKSGAGINLADKHGQTPLFTASSNGHDNIVQFLVKSGAGIDLADKYGLTPLFVASSQGHEKIVDCLVKCKADIDHVDNDGWTPLYVACYNGHKKTVQCLVIHKAQIDFVDKYDRSPLYAAVSNGHEEVVQYLVECGVRIHRVDKCGEPPLYAASSKSQEGIVQYLRKCDAEINRLDENGCTPLYQASENGCEEIVQDLVKCGANINFVNTSGKTPLYVASGNGHEEIVKYLMKCGADINHDVYGKTPLYVASANGHEKVVTYLVENGAEINSADYTYGQTPLYVASENGHEKVVTYLVENGAEINSVDYTNGQTPLSVASENGHEEIVKFLVKYGAEINHDVYGKPPLYVASANGHEKIVTYLVENGAEINRANYTNDQTPLSVASENGHEEIVKFLVKRGAEINHDVYGKPPLYVASANGHEKVATYLVENGAEINRANYTNDQTPLSVASENGHEEIVKFLVKRGAEINHDVYGKPPLYAASENGHEKVVTYLVEKGAKVNNDNYRGRTPLHAASENGHEEIVKFLVKRGAEINRADKDGQTPLCVAFEKGHTQVVEFLRTVQSKNN</sequence>
<feature type="compositionally biased region" description="Basic residues" evidence="4">
    <location>
        <begin position="11"/>
        <end position="24"/>
    </location>
</feature>
<dbReference type="Gene3D" id="3.40.50.300">
    <property type="entry name" value="P-loop containing nucleotide triphosphate hydrolases"/>
    <property type="match status" value="1"/>
</dbReference>
<feature type="repeat" description="ANK" evidence="3">
    <location>
        <begin position="1649"/>
        <end position="1681"/>
    </location>
</feature>
<evidence type="ECO:0000256" key="4">
    <source>
        <dbReference type="SAM" id="MobiDB-lite"/>
    </source>
</evidence>
<feature type="repeat" description="ANK" evidence="3">
    <location>
        <begin position="1815"/>
        <end position="1843"/>
    </location>
</feature>
<dbReference type="PANTHER" id="PTHR24123:SF141">
    <property type="entry name" value="ANKYRIN 2, ISOFORM U"/>
    <property type="match status" value="1"/>
</dbReference>
<feature type="repeat" description="ANK" evidence="3">
    <location>
        <begin position="1286"/>
        <end position="1318"/>
    </location>
</feature>
<feature type="repeat" description="ANK" evidence="3">
    <location>
        <begin position="1187"/>
        <end position="1219"/>
    </location>
</feature>
<feature type="repeat" description="ANK" evidence="3">
    <location>
        <begin position="1847"/>
        <end position="1879"/>
    </location>
</feature>
<feature type="repeat" description="ANK" evidence="3">
    <location>
        <begin position="1583"/>
        <end position="1611"/>
    </location>
</feature>
<dbReference type="PRINTS" id="PR01415">
    <property type="entry name" value="ANKYRIN"/>
</dbReference>